<dbReference type="EMBL" id="JAPQFL010000003">
    <property type="protein sequence ID" value="MDD9327909.1"/>
    <property type="molecule type" value="Genomic_DNA"/>
</dbReference>
<protein>
    <submittedName>
        <fullName evidence="3">AAA family ATPase</fullName>
    </submittedName>
</protein>
<dbReference type="InterPro" id="IPR027417">
    <property type="entry name" value="P-loop_NTPase"/>
</dbReference>
<dbReference type="AlphaFoldDB" id="A0A9X4IB05"/>
<evidence type="ECO:0000313" key="4">
    <source>
        <dbReference type="EMBL" id="WWY02401.1"/>
    </source>
</evidence>
<evidence type="ECO:0000313" key="3">
    <source>
        <dbReference type="EMBL" id="MDD9327909.1"/>
    </source>
</evidence>
<reference evidence="4" key="2">
    <citation type="submission" date="2024-02" db="EMBL/GenBank/DDBJ databases">
        <title>Neisseria leonii sp. nov.</title>
        <authorList>
            <person name="Boutroux M."/>
            <person name="Favre-Rochex S."/>
            <person name="Gorgette O."/>
            <person name="Touak G."/>
            <person name="Muhle E."/>
            <person name="Chesneau O."/>
            <person name="Clermont D."/>
            <person name="Rahi P."/>
        </authorList>
    </citation>
    <scope>NUCLEOTIDE SEQUENCE</scope>
    <source>
        <strain evidence="4">51.81</strain>
    </source>
</reference>
<evidence type="ECO:0000313" key="5">
    <source>
        <dbReference type="Proteomes" id="UP001149607"/>
    </source>
</evidence>
<keyword evidence="1" id="KW-0175">Coiled coil</keyword>
<evidence type="ECO:0000256" key="1">
    <source>
        <dbReference type="SAM" id="Coils"/>
    </source>
</evidence>
<feature type="coiled-coil region" evidence="1">
    <location>
        <begin position="220"/>
        <end position="254"/>
    </location>
</feature>
<dbReference type="PANTHER" id="PTHR32182">
    <property type="entry name" value="DNA REPLICATION AND REPAIR PROTEIN RECF"/>
    <property type="match status" value="1"/>
</dbReference>
<organism evidence="3">
    <name type="scientific">Neisseria leonii</name>
    <dbReference type="NCBI Taxonomy" id="2995413"/>
    <lineage>
        <taxon>Bacteria</taxon>
        <taxon>Pseudomonadati</taxon>
        <taxon>Pseudomonadota</taxon>
        <taxon>Betaproteobacteria</taxon>
        <taxon>Neisseriales</taxon>
        <taxon>Neisseriaceae</taxon>
        <taxon>Neisseria</taxon>
    </lineage>
</organism>
<dbReference type="GO" id="GO:0000731">
    <property type="term" value="P:DNA synthesis involved in DNA repair"/>
    <property type="evidence" value="ECO:0007669"/>
    <property type="project" value="TreeGrafter"/>
</dbReference>
<dbReference type="Pfam" id="PF13476">
    <property type="entry name" value="AAA_23"/>
    <property type="match status" value="1"/>
</dbReference>
<dbReference type="EMBL" id="CP146598">
    <property type="protein sequence ID" value="WWY02401.1"/>
    <property type="molecule type" value="Genomic_DNA"/>
</dbReference>
<feature type="domain" description="Rad50/SbcC-type AAA" evidence="2">
    <location>
        <begin position="5"/>
        <end position="241"/>
    </location>
</feature>
<dbReference type="SUPFAM" id="SSF52540">
    <property type="entry name" value="P-loop containing nucleoside triphosphate hydrolases"/>
    <property type="match status" value="1"/>
</dbReference>
<name>A0A9X4IB05_9NEIS</name>
<feature type="coiled-coil region" evidence="1">
    <location>
        <begin position="431"/>
        <end position="501"/>
    </location>
</feature>
<dbReference type="Gene3D" id="3.40.50.300">
    <property type="entry name" value="P-loop containing nucleotide triphosphate hydrolases"/>
    <property type="match status" value="2"/>
</dbReference>
<gene>
    <name evidence="3" type="ORF">ORY91_001323</name>
    <name evidence="4" type="ORF">V9W64_06635</name>
</gene>
<evidence type="ECO:0000259" key="2">
    <source>
        <dbReference type="Pfam" id="PF13476"/>
    </source>
</evidence>
<proteinExistence type="predicted"/>
<accession>A0A9X4IB05</accession>
<dbReference type="REBASE" id="810548">
    <property type="entry name" value="M.Nsp5181DndDP"/>
</dbReference>
<dbReference type="GO" id="GO:0016887">
    <property type="term" value="F:ATP hydrolysis activity"/>
    <property type="evidence" value="ECO:0007669"/>
    <property type="project" value="InterPro"/>
</dbReference>
<dbReference type="RefSeq" id="WP_274585056.1">
    <property type="nucleotide sequence ID" value="NZ_CP146598.1"/>
</dbReference>
<dbReference type="Proteomes" id="UP001149607">
    <property type="component" value="Chromosome"/>
</dbReference>
<keyword evidence="5" id="KW-1185">Reference proteome</keyword>
<dbReference type="PANTHER" id="PTHR32182:SF22">
    <property type="entry name" value="ATP-DEPENDENT ENDONUCLEASE, OLD FAMILY-RELATED"/>
    <property type="match status" value="1"/>
</dbReference>
<reference evidence="3" key="1">
    <citation type="submission" date="2022-10" db="EMBL/GenBank/DDBJ databases">
        <authorList>
            <person name="Boutroux M."/>
        </authorList>
    </citation>
    <scope>NUCLEOTIDE SEQUENCE</scope>
    <source>
        <strain evidence="3">51.81</strain>
    </source>
</reference>
<dbReference type="GO" id="GO:0006302">
    <property type="term" value="P:double-strand break repair"/>
    <property type="evidence" value="ECO:0007669"/>
    <property type="project" value="InterPro"/>
</dbReference>
<dbReference type="InterPro" id="IPR038729">
    <property type="entry name" value="Rad50/SbcC_AAA"/>
</dbReference>
<sequence length="625" mass="71130">MWIHSIRLRNFKSYDNAFFSFPEPDGERNIVLIGAQNGHGKTTLLEAVYLCLYDKDAVSHLQRAGLNGRGKGYADFLQSALHHQAEIKYGRSEMALELEIRQHYQGRKYGLRIKRKWYFDSNGKYQPADNSVIIELAKNDNYKLVDEDMADKYLNAYALPIDYAPFFFFDGEKIVKTAEGSGAGVWLNQALKGLLGVTLLEKLRVSLKDYRTKNISQNSSDKMQKDLVEAERKLQQVQATLAVSSEELADAQAQWQHWTEKRDSLMQQLGGGSDIRTSQDLMAQRGKLEKEMEEFQSHIKAAVKAMPLAFLPRGRLKNLQVQLEREKNRLNHEAGKDQIADKVDDFWQAFVASEKVGQAFGAMADTIFNQPVLKEAVKDCWEKLFYPLPENCADKIEHNYLSVNAHAEIQNEIGKLSGAPQGVIGKWLEENEKRESERKRVIAEIENLQGTNNDELVGQLKEANQETDKYKERSGHLKSNLIQSQKQQERLSNEVSDLQNRISDSNPQLLKSRRAGEVDNVIVRLIEELLKQKVEAVGEAATRINRDIAHDKRIDRIRIKANGQMSLFGYDGYETHVDTSAGQMQILIMSLVSALAEVTHYQAPFIIDTPLARLDKGHREGLFNH</sequence>
<feature type="coiled-coil region" evidence="1">
    <location>
        <begin position="278"/>
        <end position="336"/>
    </location>
</feature>